<keyword evidence="7 8" id="KW-0472">Membrane</keyword>
<dbReference type="Pfam" id="PF03845">
    <property type="entry name" value="Spore_permease"/>
    <property type="match status" value="1"/>
</dbReference>
<feature type="transmembrane region" description="Helical" evidence="8">
    <location>
        <begin position="41"/>
        <end position="60"/>
    </location>
</feature>
<feature type="transmembrane region" description="Helical" evidence="8">
    <location>
        <begin position="86"/>
        <end position="106"/>
    </location>
</feature>
<keyword evidence="6 8" id="KW-1133">Transmembrane helix</keyword>
<feature type="transmembrane region" description="Helical" evidence="8">
    <location>
        <begin position="12"/>
        <end position="29"/>
    </location>
</feature>
<evidence type="ECO:0000256" key="4">
    <source>
        <dbReference type="ARBA" id="ARBA00022544"/>
    </source>
</evidence>
<dbReference type="NCBIfam" id="TIGR00912">
    <property type="entry name" value="2A0309"/>
    <property type="match status" value="1"/>
</dbReference>
<comment type="caution">
    <text evidence="9">The sequence shown here is derived from an EMBL/GenBank/DDBJ whole genome shotgun (WGS) entry which is preliminary data.</text>
</comment>
<gene>
    <name evidence="9" type="ORF">VF724_13410</name>
</gene>
<dbReference type="RefSeq" id="WP_371754782.1">
    <property type="nucleotide sequence ID" value="NZ_JAYJLD010000020.1"/>
</dbReference>
<evidence type="ECO:0000256" key="8">
    <source>
        <dbReference type="SAM" id="Phobius"/>
    </source>
</evidence>
<organism evidence="9 10">
    <name type="scientific">Ferviditalea candida</name>
    <dbReference type="NCBI Taxonomy" id="3108399"/>
    <lineage>
        <taxon>Bacteria</taxon>
        <taxon>Bacillati</taxon>
        <taxon>Bacillota</taxon>
        <taxon>Bacilli</taxon>
        <taxon>Bacillales</taxon>
        <taxon>Paenibacillaceae</taxon>
        <taxon>Ferviditalea</taxon>
    </lineage>
</organism>
<dbReference type="PANTHER" id="PTHR34975">
    <property type="entry name" value="SPORE GERMINATION PROTEIN A2"/>
    <property type="match status" value="1"/>
</dbReference>
<protein>
    <submittedName>
        <fullName evidence="9">Endospore germination permease</fullName>
    </submittedName>
</protein>
<evidence type="ECO:0000256" key="7">
    <source>
        <dbReference type="ARBA" id="ARBA00023136"/>
    </source>
</evidence>
<accession>A0ABU5ZKE5</accession>
<evidence type="ECO:0000313" key="10">
    <source>
        <dbReference type="Proteomes" id="UP001310386"/>
    </source>
</evidence>
<evidence type="ECO:0000256" key="2">
    <source>
        <dbReference type="ARBA" id="ARBA00007998"/>
    </source>
</evidence>
<feature type="transmembrane region" description="Helical" evidence="8">
    <location>
        <begin position="186"/>
        <end position="206"/>
    </location>
</feature>
<sequence length="360" mass="41127">MSEHEKLKISTYQIVWLVGAFAPVGLTSLPRELNEYTQQSGWMFALAASLLILLPIRLLVNLTSRYPQQNFASILESILGKFAGKFMMLILSLYIIISTAFSIRIMTDGVITYLLFHTPKWIIIAAALAVSVYAIHKGAKTIIRFNEFIQPVLFMTFFAIFILVFNKSDFTNLLPLVSREIQWRNGVLLSVYPFFHLLALAFFFPFTANPKQLWNGAVWGTQIINFTFLILFILNIGIFGSTELNYIQHPGIEMARLIELPILERMEIVFMTYWILYSFTLFIVGTYSGSVGLQQLFNRGPRSWWALAVGAVVYVLSLLPENIDTVHQLELLLNQVNAVMMFMFVPLLTLADRIKKKARS</sequence>
<proteinExistence type="inferred from homology"/>
<dbReference type="Proteomes" id="UP001310386">
    <property type="component" value="Unassembled WGS sequence"/>
</dbReference>
<keyword evidence="4" id="KW-0309">Germination</keyword>
<name>A0ABU5ZKE5_9BACL</name>
<evidence type="ECO:0000313" key="9">
    <source>
        <dbReference type="EMBL" id="MEB3102663.1"/>
    </source>
</evidence>
<keyword evidence="10" id="KW-1185">Reference proteome</keyword>
<dbReference type="EMBL" id="JAYJLD010000020">
    <property type="protein sequence ID" value="MEB3102663.1"/>
    <property type="molecule type" value="Genomic_DNA"/>
</dbReference>
<reference evidence="9" key="1">
    <citation type="submission" date="2023-12" db="EMBL/GenBank/DDBJ databases">
        <title>Fervidustalea candida gen. nov., sp. nov., a novel member of the family Paenibacillaceae isolated from a geothermal area.</title>
        <authorList>
            <person name="Li W.-J."/>
            <person name="Jiao J.-Y."/>
            <person name="Chen Y."/>
        </authorList>
    </citation>
    <scope>NUCLEOTIDE SEQUENCE</scope>
    <source>
        <strain evidence="9">SYSU GA230002</strain>
    </source>
</reference>
<evidence type="ECO:0000256" key="3">
    <source>
        <dbReference type="ARBA" id="ARBA00022448"/>
    </source>
</evidence>
<dbReference type="PANTHER" id="PTHR34975:SF2">
    <property type="entry name" value="SPORE GERMINATION PROTEIN A2"/>
    <property type="match status" value="1"/>
</dbReference>
<comment type="similarity">
    <text evidence="2">Belongs to the amino acid-polyamine-organocation (APC) superfamily. Spore germination protein (SGP) (TC 2.A.3.9) family.</text>
</comment>
<keyword evidence="3" id="KW-0813">Transport</keyword>
<evidence type="ECO:0000256" key="6">
    <source>
        <dbReference type="ARBA" id="ARBA00022989"/>
    </source>
</evidence>
<dbReference type="InterPro" id="IPR004761">
    <property type="entry name" value="Spore_GerAB"/>
</dbReference>
<keyword evidence="5 8" id="KW-0812">Transmembrane</keyword>
<feature type="transmembrane region" description="Helical" evidence="8">
    <location>
        <begin position="148"/>
        <end position="166"/>
    </location>
</feature>
<evidence type="ECO:0000256" key="1">
    <source>
        <dbReference type="ARBA" id="ARBA00004141"/>
    </source>
</evidence>
<feature type="transmembrane region" description="Helical" evidence="8">
    <location>
        <begin position="332"/>
        <end position="351"/>
    </location>
</feature>
<feature type="transmembrane region" description="Helical" evidence="8">
    <location>
        <begin position="118"/>
        <end position="136"/>
    </location>
</feature>
<evidence type="ECO:0000256" key="5">
    <source>
        <dbReference type="ARBA" id="ARBA00022692"/>
    </source>
</evidence>
<feature type="transmembrane region" description="Helical" evidence="8">
    <location>
        <begin position="218"/>
        <end position="240"/>
    </location>
</feature>
<comment type="subcellular location">
    <subcellularLocation>
        <location evidence="1">Membrane</location>
        <topology evidence="1">Multi-pass membrane protein</topology>
    </subcellularLocation>
</comment>
<feature type="transmembrane region" description="Helical" evidence="8">
    <location>
        <begin position="303"/>
        <end position="320"/>
    </location>
</feature>
<feature type="transmembrane region" description="Helical" evidence="8">
    <location>
        <begin position="271"/>
        <end position="291"/>
    </location>
</feature>